<accession>A0A256JED8</accession>
<feature type="region of interest" description="Disordered" evidence="1">
    <location>
        <begin position="1"/>
        <end position="21"/>
    </location>
</feature>
<keyword evidence="2" id="KW-0472">Membrane</keyword>
<evidence type="ECO:0000256" key="2">
    <source>
        <dbReference type="SAM" id="Phobius"/>
    </source>
</evidence>
<dbReference type="EMBL" id="NHPB01000111">
    <property type="protein sequence ID" value="OYR67198.1"/>
    <property type="molecule type" value="Genomic_DNA"/>
</dbReference>
<evidence type="ECO:0000313" key="4">
    <source>
        <dbReference type="Proteomes" id="UP000216758"/>
    </source>
</evidence>
<dbReference type="AlphaFoldDB" id="A0A256JED8"/>
<dbReference type="InterPro" id="IPR013784">
    <property type="entry name" value="Carb-bd-like_fold"/>
</dbReference>
<feature type="compositionally biased region" description="Basic and acidic residues" evidence="1">
    <location>
        <begin position="223"/>
        <end position="237"/>
    </location>
</feature>
<name>A0A256JED8_HALEZ</name>
<proteinExistence type="predicted"/>
<feature type="region of interest" description="Disordered" evidence="1">
    <location>
        <begin position="379"/>
        <end position="406"/>
    </location>
</feature>
<protein>
    <recommendedName>
        <fullName evidence="5">Carboxypeptidase regulatory-like domain-containing protein</fullName>
    </recommendedName>
</protein>
<feature type="region of interest" description="Disordered" evidence="1">
    <location>
        <begin position="223"/>
        <end position="261"/>
    </location>
</feature>
<dbReference type="Gene3D" id="2.60.40.1120">
    <property type="entry name" value="Carboxypeptidase-like, regulatory domain"/>
    <property type="match status" value="2"/>
</dbReference>
<dbReference type="Proteomes" id="UP000216758">
    <property type="component" value="Unassembled WGS sequence"/>
</dbReference>
<comment type="caution">
    <text evidence="3">The sequence shown here is derived from an EMBL/GenBank/DDBJ whole genome shotgun (WGS) entry which is preliminary data.</text>
</comment>
<feature type="compositionally biased region" description="Polar residues" evidence="1">
    <location>
        <begin position="238"/>
        <end position="259"/>
    </location>
</feature>
<reference evidence="3 4" key="1">
    <citation type="journal article" date="2014" name="Front. Microbiol.">
        <title>Population and genomic analysis of the genus Halorubrum.</title>
        <authorList>
            <person name="Fullmer M.S."/>
            <person name="Soucy S.M."/>
            <person name="Swithers K.S."/>
            <person name="Makkay A.M."/>
            <person name="Wheeler R."/>
            <person name="Ventosa A."/>
            <person name="Gogarten J.P."/>
            <person name="Papke R.T."/>
        </authorList>
    </citation>
    <scope>NUCLEOTIDE SEQUENCE [LARGE SCALE GENOMIC DNA]</scope>
    <source>
        <strain evidence="3 4">G37</strain>
    </source>
</reference>
<keyword evidence="2" id="KW-1133">Transmembrane helix</keyword>
<dbReference type="GO" id="GO:0030246">
    <property type="term" value="F:carbohydrate binding"/>
    <property type="evidence" value="ECO:0007669"/>
    <property type="project" value="InterPro"/>
</dbReference>
<evidence type="ECO:0000313" key="3">
    <source>
        <dbReference type="EMBL" id="OYR67198.1"/>
    </source>
</evidence>
<sequence length="578" mass="62191">MSTLRIYDSQGNAYSPDGTATGSDEQIEQLFYGGVRLTIRSDHKQQIRLFFRARETRNARTEQFYAVYSVDSSSSPLQDLIRDLTTRVESEWGYTIDESSNGMAVYREVKRGNLAVPGDSTEQSILSELITSRNPVTVGVSDERNAIGLLDEYFGEYDQAAIADSTGEDVLSAFDLVVTPGGHRGITPLGETEARWESTSRSLRDQHIKEEIASIRESVETLSREHGLSNGEIRERVQSSVPALKSPTTGSDLRSTSSGSDDDYLIPPKVGLYVAVGAVVLIVLFAAVTFGPNLLGAVGLMDNGGDGSGQQANVAGALIDNTTDEQISASTGNVSVELRNETDVMLNRTTQPTYNFTVNETRLPNLTLVATADGYQSQTVPLSAESPGGNISLTPTASEDDSPTLSRVEGRVRDATDDVSNIPVTVSLTGAESFETGTGRFGNYNFSDVPVGEYTLSVNGDGFVPQNRTISVNSSTTQVNLIELQQTASLSLFFNASDTAGGVSGADVYLRNNATGNTIPPANPAETNEDGWYNATGLEAGVYDIEFRGDEYENIKENGITLEPGQARIVRVTAIREE</sequence>
<dbReference type="Pfam" id="PF13620">
    <property type="entry name" value="CarboxypepD_reg"/>
    <property type="match status" value="2"/>
</dbReference>
<gene>
    <name evidence="3" type="ORF">DJ78_16105</name>
</gene>
<dbReference type="SUPFAM" id="SSF49452">
    <property type="entry name" value="Starch-binding domain-like"/>
    <property type="match status" value="1"/>
</dbReference>
<evidence type="ECO:0008006" key="5">
    <source>
        <dbReference type="Google" id="ProtNLM"/>
    </source>
</evidence>
<feature type="transmembrane region" description="Helical" evidence="2">
    <location>
        <begin position="270"/>
        <end position="291"/>
    </location>
</feature>
<evidence type="ECO:0000256" key="1">
    <source>
        <dbReference type="SAM" id="MobiDB-lite"/>
    </source>
</evidence>
<organism evidence="3 4">
    <name type="scientific">Halorubrum ezzemoulense</name>
    <name type="common">Halorubrum chaoviator</name>
    <dbReference type="NCBI Taxonomy" id="337243"/>
    <lineage>
        <taxon>Archaea</taxon>
        <taxon>Methanobacteriati</taxon>
        <taxon>Methanobacteriota</taxon>
        <taxon>Stenosarchaea group</taxon>
        <taxon>Halobacteria</taxon>
        <taxon>Halobacteriales</taxon>
        <taxon>Haloferacaceae</taxon>
        <taxon>Halorubrum</taxon>
    </lineage>
</organism>
<keyword evidence="2" id="KW-0812">Transmembrane</keyword>